<evidence type="ECO:0000313" key="12">
    <source>
        <dbReference type="EMBL" id="KAI8042510.1"/>
    </source>
</evidence>
<keyword evidence="6" id="KW-0735">Signal-anchor</keyword>
<keyword evidence="4" id="KW-0808">Transferase</keyword>
<dbReference type="Proteomes" id="UP001059596">
    <property type="component" value="Unassembled WGS sequence"/>
</dbReference>
<organism evidence="12 13">
    <name type="scientific">Drosophila gunungcola</name>
    <name type="common">fruit fly</name>
    <dbReference type="NCBI Taxonomy" id="103775"/>
    <lineage>
        <taxon>Eukaryota</taxon>
        <taxon>Metazoa</taxon>
        <taxon>Ecdysozoa</taxon>
        <taxon>Arthropoda</taxon>
        <taxon>Hexapoda</taxon>
        <taxon>Insecta</taxon>
        <taxon>Pterygota</taxon>
        <taxon>Neoptera</taxon>
        <taxon>Endopterygota</taxon>
        <taxon>Diptera</taxon>
        <taxon>Brachycera</taxon>
        <taxon>Muscomorpha</taxon>
        <taxon>Ephydroidea</taxon>
        <taxon>Drosophilidae</taxon>
        <taxon>Drosophila</taxon>
        <taxon>Sophophora</taxon>
    </lineage>
</organism>
<dbReference type="GO" id="GO:0006493">
    <property type="term" value="P:protein O-linked glycosylation"/>
    <property type="evidence" value="ECO:0007669"/>
    <property type="project" value="TreeGrafter"/>
</dbReference>
<keyword evidence="7" id="KW-1133">Transmembrane helix</keyword>
<accession>A0A9P9YT95</accession>
<evidence type="ECO:0000256" key="9">
    <source>
        <dbReference type="ARBA" id="ARBA00023136"/>
    </source>
</evidence>
<evidence type="ECO:0000256" key="3">
    <source>
        <dbReference type="ARBA" id="ARBA00022676"/>
    </source>
</evidence>
<keyword evidence="5" id="KW-0812">Transmembrane</keyword>
<protein>
    <recommendedName>
        <fullName evidence="11">Hexosyltransferase</fullName>
        <ecNumber evidence="11">2.4.1.-</ecNumber>
    </recommendedName>
</protein>
<dbReference type="EC" id="2.4.1.-" evidence="11"/>
<dbReference type="InterPro" id="IPR002659">
    <property type="entry name" value="Glyco_trans_31"/>
</dbReference>
<dbReference type="AlphaFoldDB" id="A0A9P9YT95"/>
<evidence type="ECO:0000256" key="11">
    <source>
        <dbReference type="RuleBase" id="RU363063"/>
    </source>
</evidence>
<evidence type="ECO:0000256" key="1">
    <source>
        <dbReference type="ARBA" id="ARBA00004323"/>
    </source>
</evidence>
<dbReference type="GO" id="GO:0016758">
    <property type="term" value="F:hexosyltransferase activity"/>
    <property type="evidence" value="ECO:0007669"/>
    <property type="project" value="InterPro"/>
</dbReference>
<comment type="similarity">
    <text evidence="2 11">Belongs to the glycosyltransferase 31 family.</text>
</comment>
<name>A0A9P9YT95_9MUSC</name>
<comment type="subcellular location">
    <subcellularLocation>
        <location evidence="1 11">Golgi apparatus membrane</location>
        <topology evidence="1 11">Single-pass type II membrane protein</topology>
    </subcellularLocation>
</comment>
<reference evidence="12" key="1">
    <citation type="journal article" date="2023" name="Genome Biol. Evol.">
        <title>Long-read-based Genome Assembly of Drosophila gunungcola Reveals Fewer Chemosensory Genes in Flower-breeding Species.</title>
        <authorList>
            <person name="Negi A."/>
            <person name="Liao B.Y."/>
            <person name="Yeh S.D."/>
        </authorList>
    </citation>
    <scope>NUCLEOTIDE SEQUENCE</scope>
    <source>
        <strain evidence="12">Sukarami</strain>
    </source>
</reference>
<evidence type="ECO:0000256" key="5">
    <source>
        <dbReference type="ARBA" id="ARBA00022692"/>
    </source>
</evidence>
<dbReference type="PANTHER" id="PTHR11214:SF379">
    <property type="entry name" value="HEXOSYLTRANSFERASE-RELATED"/>
    <property type="match status" value="1"/>
</dbReference>
<evidence type="ECO:0000313" key="13">
    <source>
        <dbReference type="Proteomes" id="UP001059596"/>
    </source>
</evidence>
<dbReference type="OrthoDB" id="5512589at2759"/>
<gene>
    <name evidence="12" type="ORF">M5D96_003823</name>
</gene>
<proteinExistence type="inferred from homology"/>
<comment type="caution">
    <text evidence="12">The sequence shown here is derived from an EMBL/GenBank/DDBJ whole genome shotgun (WGS) entry which is preliminary data.</text>
</comment>
<keyword evidence="9" id="KW-0472">Membrane</keyword>
<dbReference type="Pfam" id="PF01762">
    <property type="entry name" value="Galactosyl_T"/>
    <property type="match status" value="1"/>
</dbReference>
<keyword evidence="10" id="KW-0325">Glycoprotein</keyword>
<dbReference type="EMBL" id="JAMKOV010000002">
    <property type="protein sequence ID" value="KAI8042510.1"/>
    <property type="molecule type" value="Genomic_DNA"/>
</dbReference>
<keyword evidence="3 11" id="KW-0328">Glycosyltransferase</keyword>
<keyword evidence="8 11" id="KW-0333">Golgi apparatus</keyword>
<evidence type="ECO:0000256" key="4">
    <source>
        <dbReference type="ARBA" id="ARBA00022679"/>
    </source>
</evidence>
<evidence type="ECO:0000256" key="10">
    <source>
        <dbReference type="ARBA" id="ARBA00023180"/>
    </source>
</evidence>
<dbReference type="PANTHER" id="PTHR11214">
    <property type="entry name" value="BETA-1,3-N-ACETYLGLUCOSAMINYLTRANSFERASE"/>
    <property type="match status" value="1"/>
</dbReference>
<dbReference type="GO" id="GO:0000139">
    <property type="term" value="C:Golgi membrane"/>
    <property type="evidence" value="ECO:0007669"/>
    <property type="project" value="UniProtKB-SubCell"/>
</dbReference>
<sequence>MAGRLLRCILVLILVSFTVISYFSKSRTMAKLNFFKTSEPDFIVTHMVSKNPGSQGKIRRRLPLRTFAESIEEAKKNSSESQKYIKDGLLISRDRSTHAEALFSSIISMGTRKDKSLNDDTQQKGFSKTFLDSKHILGRKSMELLSIETEVPVRMPLVGTIYEHGHQENEIDIERICPRGGVFTKLLIMITSALHHGATRMSIRQTWMHYGTRRDVGMAFVLGRGTNKTLNKAVDREDFMYRDLIRGHFIDSYSNLTLKTISLLEWVDLHCPMAKYILKTDDDMFINVPKLMALISTLKASRSIYGRRAENWKPIRNRWSKYHITKAQYAKDSFPYFTTGPAYLLTGDIVHALYMRSLDTAFLKLEDVFTTGIVAGSLNIRRINVQQIANTRTKFEACHIRDRISIHMVRANEQYKLWKMLLDDTVKCGKK</sequence>
<evidence type="ECO:0000256" key="8">
    <source>
        <dbReference type="ARBA" id="ARBA00023034"/>
    </source>
</evidence>
<dbReference type="Gene3D" id="3.90.550.50">
    <property type="match status" value="1"/>
</dbReference>
<evidence type="ECO:0000256" key="6">
    <source>
        <dbReference type="ARBA" id="ARBA00022968"/>
    </source>
</evidence>
<evidence type="ECO:0000256" key="2">
    <source>
        <dbReference type="ARBA" id="ARBA00008661"/>
    </source>
</evidence>
<keyword evidence="13" id="KW-1185">Reference proteome</keyword>
<dbReference type="FunFam" id="3.90.550.50:FF:000001">
    <property type="entry name" value="Hexosyltransferase"/>
    <property type="match status" value="1"/>
</dbReference>
<evidence type="ECO:0000256" key="7">
    <source>
        <dbReference type="ARBA" id="ARBA00022989"/>
    </source>
</evidence>